<accession>A0A6S7AG60</accession>
<organism evidence="1 2">
    <name type="scientific">Achromobacter kerstersii</name>
    <dbReference type="NCBI Taxonomy" id="1353890"/>
    <lineage>
        <taxon>Bacteria</taxon>
        <taxon>Pseudomonadati</taxon>
        <taxon>Pseudomonadota</taxon>
        <taxon>Betaproteobacteria</taxon>
        <taxon>Burkholderiales</taxon>
        <taxon>Alcaligenaceae</taxon>
        <taxon>Achromobacter</taxon>
    </lineage>
</organism>
<protein>
    <recommendedName>
        <fullName evidence="3">Flavodoxin domain-containing protein</fullName>
    </recommendedName>
</protein>
<dbReference type="Gene3D" id="3.40.50.360">
    <property type="match status" value="1"/>
</dbReference>
<evidence type="ECO:0000313" key="2">
    <source>
        <dbReference type="Proteomes" id="UP000494269"/>
    </source>
</evidence>
<dbReference type="EMBL" id="CADIJQ010000009">
    <property type="protein sequence ID" value="CAB3730930.1"/>
    <property type="molecule type" value="Genomic_DNA"/>
</dbReference>
<dbReference type="SUPFAM" id="SSF52218">
    <property type="entry name" value="Flavoproteins"/>
    <property type="match status" value="1"/>
</dbReference>
<reference evidence="1 2" key="1">
    <citation type="submission" date="2020-04" db="EMBL/GenBank/DDBJ databases">
        <authorList>
            <person name="De Canck E."/>
        </authorList>
    </citation>
    <scope>NUCLEOTIDE SEQUENCE [LARGE SCALE GENOMIC DNA]</scope>
    <source>
        <strain evidence="1 2">LMG 3441</strain>
    </source>
</reference>
<dbReference type="AlphaFoldDB" id="A0A6S7AG60"/>
<gene>
    <name evidence="1" type="ORF">LMG3441_04660</name>
</gene>
<keyword evidence="2" id="KW-1185">Reference proteome</keyword>
<dbReference type="RefSeq" id="WP_175171123.1">
    <property type="nucleotide sequence ID" value="NZ_CADIJQ010000009.1"/>
</dbReference>
<dbReference type="InterPro" id="IPR029039">
    <property type="entry name" value="Flavoprotein-like_sf"/>
</dbReference>
<proteinExistence type="predicted"/>
<evidence type="ECO:0008006" key="3">
    <source>
        <dbReference type="Google" id="ProtNLM"/>
    </source>
</evidence>
<dbReference type="Proteomes" id="UP000494269">
    <property type="component" value="Unassembled WGS sequence"/>
</dbReference>
<sequence length="173" mass="18991">MARIGIFFYSRTGTGRTVAERLASVSGWPSYEIRDASPRFGLRGDLRCVVDTLFKRSPAFRYDGPGLDQFDHVVLIAPVWLRALAAPMRSFLKAQGRMIKAYSVIVVMSGYGGFRAVDDMAAIAGAKPRSILLLKQYDVLAEECDASLCRFREQTLAADGPGGWNAPLLPSID</sequence>
<name>A0A6S7AG60_9BURK</name>
<evidence type="ECO:0000313" key="1">
    <source>
        <dbReference type="EMBL" id="CAB3730930.1"/>
    </source>
</evidence>